<evidence type="ECO:0000313" key="2">
    <source>
        <dbReference type="Proteomes" id="UP000678228"/>
    </source>
</evidence>
<proteinExistence type="predicted"/>
<keyword evidence="2" id="KW-1185">Reference proteome</keyword>
<dbReference type="Proteomes" id="UP000678228">
    <property type="component" value="Unassembled WGS sequence"/>
</dbReference>
<dbReference type="RefSeq" id="WP_210599109.1">
    <property type="nucleotide sequence ID" value="NZ_JAGKSQ010000011.1"/>
</dbReference>
<name>A0A940WYM2_9BACI</name>
<organism evidence="1 2">
    <name type="scientific">Halalkalibacter suaedae</name>
    <dbReference type="NCBI Taxonomy" id="2822140"/>
    <lineage>
        <taxon>Bacteria</taxon>
        <taxon>Bacillati</taxon>
        <taxon>Bacillota</taxon>
        <taxon>Bacilli</taxon>
        <taxon>Bacillales</taxon>
        <taxon>Bacillaceae</taxon>
        <taxon>Halalkalibacter</taxon>
    </lineage>
</organism>
<evidence type="ECO:0000313" key="1">
    <source>
        <dbReference type="EMBL" id="MBP3953252.1"/>
    </source>
</evidence>
<reference evidence="1" key="1">
    <citation type="submission" date="2021-03" db="EMBL/GenBank/DDBJ databases">
        <title>Bacillus suaedae sp. nov., isolated from Suaeda aralocaspica.</title>
        <authorList>
            <person name="Lei R.F.R."/>
        </authorList>
    </citation>
    <scope>NUCLEOTIDE SEQUENCE</scope>
    <source>
        <strain evidence="1">YZJH907-2</strain>
    </source>
</reference>
<comment type="caution">
    <text evidence="1">The sequence shown here is derived from an EMBL/GenBank/DDBJ whole genome shotgun (WGS) entry which is preliminary data.</text>
</comment>
<gene>
    <name evidence="1" type="ORF">J7W16_19180</name>
</gene>
<sequence length="143" mass="15862">MTKQLIGLTAIFFILGACSNENGVTTEEVVENFDEIVVNTEEAMNSASNEVEQNLLLEGDTAELESDAFVAYNTEAYSEMYDLFGADYTNDQFIEMMDEDKIEVLSEGTEVEVSDINLSQIEIMIPETDEIGYIHASMLSDAS</sequence>
<dbReference type="PROSITE" id="PS51257">
    <property type="entry name" value="PROKAR_LIPOPROTEIN"/>
    <property type="match status" value="1"/>
</dbReference>
<accession>A0A940WYM2</accession>
<dbReference type="AlphaFoldDB" id="A0A940WYM2"/>
<dbReference type="EMBL" id="JAGKSQ010000011">
    <property type="protein sequence ID" value="MBP3953252.1"/>
    <property type="molecule type" value="Genomic_DNA"/>
</dbReference>
<protein>
    <submittedName>
        <fullName evidence="1">Uncharacterized protein</fullName>
    </submittedName>
</protein>